<sequence>MYSGREYCVMYFTFGQCKGIELPAARELSIASPSQCQSHPKVSIRMTFSDQRTLLQQHEAESVRVLQMFEAQFTLFAGRESSIVTTTKCGRAPILMQSAHREIRTTGL</sequence>
<dbReference type="Proteomes" id="UP000886998">
    <property type="component" value="Unassembled WGS sequence"/>
</dbReference>
<proteinExistence type="predicted"/>
<evidence type="ECO:0000313" key="1">
    <source>
        <dbReference type="EMBL" id="GFY43010.1"/>
    </source>
</evidence>
<dbReference type="EMBL" id="BMAV01003427">
    <property type="protein sequence ID" value="GFY43010.1"/>
    <property type="molecule type" value="Genomic_DNA"/>
</dbReference>
<protein>
    <submittedName>
        <fullName evidence="1">Uncharacterized protein</fullName>
    </submittedName>
</protein>
<evidence type="ECO:0000313" key="2">
    <source>
        <dbReference type="Proteomes" id="UP000886998"/>
    </source>
</evidence>
<name>A0A8X6WXF6_9ARAC</name>
<dbReference type="AlphaFoldDB" id="A0A8X6WXF6"/>
<gene>
    <name evidence="1" type="ORF">TNIN_219221</name>
</gene>
<accession>A0A8X6WXF6</accession>
<organism evidence="1 2">
    <name type="scientific">Trichonephila inaurata madagascariensis</name>
    <dbReference type="NCBI Taxonomy" id="2747483"/>
    <lineage>
        <taxon>Eukaryota</taxon>
        <taxon>Metazoa</taxon>
        <taxon>Ecdysozoa</taxon>
        <taxon>Arthropoda</taxon>
        <taxon>Chelicerata</taxon>
        <taxon>Arachnida</taxon>
        <taxon>Araneae</taxon>
        <taxon>Araneomorphae</taxon>
        <taxon>Entelegynae</taxon>
        <taxon>Araneoidea</taxon>
        <taxon>Nephilidae</taxon>
        <taxon>Trichonephila</taxon>
        <taxon>Trichonephila inaurata</taxon>
    </lineage>
</organism>
<reference evidence="1" key="1">
    <citation type="submission" date="2020-08" db="EMBL/GenBank/DDBJ databases">
        <title>Multicomponent nature underlies the extraordinary mechanical properties of spider dragline silk.</title>
        <authorList>
            <person name="Kono N."/>
            <person name="Nakamura H."/>
            <person name="Mori M."/>
            <person name="Yoshida Y."/>
            <person name="Ohtoshi R."/>
            <person name="Malay A.D."/>
            <person name="Moran D.A.P."/>
            <person name="Tomita M."/>
            <person name="Numata K."/>
            <person name="Arakawa K."/>
        </authorList>
    </citation>
    <scope>NUCLEOTIDE SEQUENCE</scope>
</reference>
<keyword evidence="2" id="KW-1185">Reference proteome</keyword>
<comment type="caution">
    <text evidence="1">The sequence shown here is derived from an EMBL/GenBank/DDBJ whole genome shotgun (WGS) entry which is preliminary data.</text>
</comment>